<evidence type="ECO:0000313" key="1">
    <source>
        <dbReference type="EMBL" id="KAK9943281.1"/>
    </source>
</evidence>
<gene>
    <name evidence="1" type="ORF">M0R45_008895</name>
</gene>
<protein>
    <submittedName>
        <fullName evidence="1">Uncharacterized protein</fullName>
    </submittedName>
</protein>
<dbReference type="AlphaFoldDB" id="A0AAW1Y3F2"/>
<keyword evidence="2" id="KW-1185">Reference proteome</keyword>
<dbReference type="EMBL" id="JBEDUW010000002">
    <property type="protein sequence ID" value="KAK9943281.1"/>
    <property type="molecule type" value="Genomic_DNA"/>
</dbReference>
<dbReference type="Proteomes" id="UP001457282">
    <property type="component" value="Unassembled WGS sequence"/>
</dbReference>
<organism evidence="1 2">
    <name type="scientific">Rubus argutus</name>
    <name type="common">Southern blackberry</name>
    <dbReference type="NCBI Taxonomy" id="59490"/>
    <lineage>
        <taxon>Eukaryota</taxon>
        <taxon>Viridiplantae</taxon>
        <taxon>Streptophyta</taxon>
        <taxon>Embryophyta</taxon>
        <taxon>Tracheophyta</taxon>
        <taxon>Spermatophyta</taxon>
        <taxon>Magnoliopsida</taxon>
        <taxon>eudicotyledons</taxon>
        <taxon>Gunneridae</taxon>
        <taxon>Pentapetalae</taxon>
        <taxon>rosids</taxon>
        <taxon>fabids</taxon>
        <taxon>Rosales</taxon>
        <taxon>Rosaceae</taxon>
        <taxon>Rosoideae</taxon>
        <taxon>Rosoideae incertae sedis</taxon>
        <taxon>Rubus</taxon>
    </lineage>
</organism>
<name>A0AAW1Y3F2_RUBAR</name>
<sequence>MRLKKNELKEEAEKESQKPRFVGMMILSCTAGLVLQQQGSCLEIEHEAGHSQLGRGQRGAGTATRENVWVEIDGGAVHIYWGRGARGRGLLERRTRGAILWTDAVGEVSMVIGETHRERELVAAMVMAAAKNGTTRQVIKRTNLGLWLGCGSDGVDGLTGLSMVKEHGVQRLVN</sequence>
<proteinExistence type="predicted"/>
<comment type="caution">
    <text evidence="1">The sequence shown here is derived from an EMBL/GenBank/DDBJ whole genome shotgun (WGS) entry which is preliminary data.</text>
</comment>
<accession>A0AAW1Y3F2</accession>
<evidence type="ECO:0000313" key="2">
    <source>
        <dbReference type="Proteomes" id="UP001457282"/>
    </source>
</evidence>
<reference evidence="1 2" key="1">
    <citation type="journal article" date="2023" name="G3 (Bethesda)">
        <title>A chromosome-length genome assembly and annotation of blackberry (Rubus argutus, cv. 'Hillquist').</title>
        <authorList>
            <person name="Bruna T."/>
            <person name="Aryal R."/>
            <person name="Dudchenko O."/>
            <person name="Sargent D.J."/>
            <person name="Mead D."/>
            <person name="Buti M."/>
            <person name="Cavallini A."/>
            <person name="Hytonen T."/>
            <person name="Andres J."/>
            <person name="Pham M."/>
            <person name="Weisz D."/>
            <person name="Mascagni F."/>
            <person name="Usai G."/>
            <person name="Natali L."/>
            <person name="Bassil N."/>
            <person name="Fernandez G.E."/>
            <person name="Lomsadze A."/>
            <person name="Armour M."/>
            <person name="Olukolu B."/>
            <person name="Poorten T."/>
            <person name="Britton C."/>
            <person name="Davik J."/>
            <person name="Ashrafi H."/>
            <person name="Aiden E.L."/>
            <person name="Borodovsky M."/>
            <person name="Worthington M."/>
        </authorList>
    </citation>
    <scope>NUCLEOTIDE SEQUENCE [LARGE SCALE GENOMIC DNA]</scope>
    <source>
        <strain evidence="1">PI 553951</strain>
    </source>
</reference>